<dbReference type="RefSeq" id="XP_028044057.1">
    <property type="nucleotide sequence ID" value="XM_028188256.1"/>
</dbReference>
<dbReference type="GeneID" id="114253391"/>
<reference evidence="3" key="1">
    <citation type="submission" date="2025-08" db="UniProtKB">
        <authorList>
            <consortium name="RefSeq"/>
        </authorList>
    </citation>
    <scope>IDENTIFICATION</scope>
    <source>
        <tissue evidence="3">Silk gland</tissue>
    </source>
</reference>
<dbReference type="InterPro" id="IPR055493">
    <property type="entry name" value="DUF7065"/>
</dbReference>
<accession>A0A6J2KSV6</accession>
<dbReference type="PANTHER" id="PTHR34717">
    <property type="entry name" value="EG:BACR7A4.20 PROTEIN"/>
    <property type="match status" value="1"/>
</dbReference>
<dbReference type="Proteomes" id="UP000504629">
    <property type="component" value="Unplaced"/>
</dbReference>
<evidence type="ECO:0000313" key="3">
    <source>
        <dbReference type="RefSeq" id="XP_028044057.1"/>
    </source>
</evidence>
<name>A0A6J2KSV6_BOMMA</name>
<sequence length="413" mass="48205">MLTLIISTLISALIVEVFRFLNKKRKPAIFGIYQQKNKLFWPKFIFMYTILRVRQFLKYLKREHAVEVGKSGDGNIRVHEEDKKLEQKYCLGSNPLAIDAVYFNGMSREGDAVICGVARRPQNICDAFLYLKLNSEELLLSPNLPDTCLKQTESEGGEYKVNGIEVHNFIPMRTWKLTYNGSMKQKSYPEDYLTVELSLTWSAQWPHFNYDSHMAPYSMATDMARESWSQDYFKLLKKLHQTHYEQMGVITGIVKVDGKQYELNMPAVRDHSFGPFRDWRTFHRYVYHFIFLDNGDCMAIGSVSQPAILSHLTIGYYCRKSDQAVFPVEWCDFQLYQHGEMQTLPKDYGFMFKAGGDIYTVKVQVDDEDVFYIGKERTSKFYERWSTVDINGVKGRACVEWQYNNVLNVTNKL</sequence>
<dbReference type="Pfam" id="PF23213">
    <property type="entry name" value="DUF7065"/>
    <property type="match status" value="1"/>
</dbReference>
<keyword evidence="2" id="KW-1185">Reference proteome</keyword>
<dbReference type="AlphaFoldDB" id="A0A6J2KSV6"/>
<organism evidence="2 3">
    <name type="scientific">Bombyx mandarina</name>
    <name type="common">Wild silk moth</name>
    <name type="synonym">Wild silkworm</name>
    <dbReference type="NCBI Taxonomy" id="7092"/>
    <lineage>
        <taxon>Eukaryota</taxon>
        <taxon>Metazoa</taxon>
        <taxon>Ecdysozoa</taxon>
        <taxon>Arthropoda</taxon>
        <taxon>Hexapoda</taxon>
        <taxon>Insecta</taxon>
        <taxon>Pterygota</taxon>
        <taxon>Neoptera</taxon>
        <taxon>Endopterygota</taxon>
        <taxon>Lepidoptera</taxon>
        <taxon>Glossata</taxon>
        <taxon>Ditrysia</taxon>
        <taxon>Bombycoidea</taxon>
        <taxon>Bombycidae</taxon>
        <taxon>Bombycinae</taxon>
        <taxon>Bombyx</taxon>
    </lineage>
</organism>
<protein>
    <submittedName>
        <fullName evidence="3">Uncharacterized protein LOC114253391</fullName>
    </submittedName>
</protein>
<evidence type="ECO:0000259" key="1">
    <source>
        <dbReference type="Pfam" id="PF23213"/>
    </source>
</evidence>
<dbReference type="PANTHER" id="PTHR34717:SF1">
    <property type="entry name" value="EG:BACR7A4.20 PROTEIN"/>
    <property type="match status" value="1"/>
</dbReference>
<dbReference type="KEGG" id="bman:114253391"/>
<feature type="domain" description="DUF7065" evidence="1">
    <location>
        <begin position="237"/>
        <end position="275"/>
    </location>
</feature>
<gene>
    <name evidence="3" type="primary">LOC114253391</name>
</gene>
<evidence type="ECO:0000313" key="2">
    <source>
        <dbReference type="Proteomes" id="UP000504629"/>
    </source>
</evidence>
<proteinExistence type="predicted"/>
<dbReference type="OrthoDB" id="7427440at2759"/>